<dbReference type="InterPro" id="IPR023397">
    <property type="entry name" value="SAM-dep_MeTrfase_MraW_recog"/>
</dbReference>
<dbReference type="SUPFAM" id="SSF81799">
    <property type="entry name" value="Putative methyltransferase TM0872, insert domain"/>
    <property type="match status" value="1"/>
</dbReference>
<dbReference type="Proteomes" id="UP000549394">
    <property type="component" value="Unassembled WGS sequence"/>
</dbReference>
<comment type="caution">
    <text evidence="5">The sequence shown here is derived from an EMBL/GenBank/DDBJ whole genome shotgun (WGS) entry which is preliminary data.</text>
</comment>
<keyword evidence="2" id="KW-0489">Methyltransferase</keyword>
<dbReference type="HAMAP" id="MF_01007">
    <property type="entry name" value="16SrRNA_methyltr_H"/>
    <property type="match status" value="1"/>
</dbReference>
<evidence type="ECO:0000256" key="4">
    <source>
        <dbReference type="ARBA" id="ARBA00022691"/>
    </source>
</evidence>
<dbReference type="NCBIfam" id="TIGR00006">
    <property type="entry name" value="16S rRNA (cytosine(1402)-N(4))-methyltransferase RsmH"/>
    <property type="match status" value="1"/>
</dbReference>
<organism evidence="5 6">
    <name type="scientific">Dimorphilus gyrociliatus</name>
    <dbReference type="NCBI Taxonomy" id="2664684"/>
    <lineage>
        <taxon>Eukaryota</taxon>
        <taxon>Metazoa</taxon>
        <taxon>Spiralia</taxon>
        <taxon>Lophotrochozoa</taxon>
        <taxon>Annelida</taxon>
        <taxon>Polychaeta</taxon>
        <taxon>Polychaeta incertae sedis</taxon>
        <taxon>Dinophilidae</taxon>
        <taxon>Dimorphilus</taxon>
    </lineage>
</organism>
<dbReference type="OrthoDB" id="16290at2759"/>
<keyword evidence="6" id="KW-1185">Reference proteome</keyword>
<dbReference type="AlphaFoldDB" id="A0A7I8VZX0"/>
<reference evidence="5 6" key="1">
    <citation type="submission" date="2020-08" db="EMBL/GenBank/DDBJ databases">
        <authorList>
            <person name="Hejnol A."/>
        </authorList>
    </citation>
    <scope>NUCLEOTIDE SEQUENCE [LARGE SCALE GENOMIC DNA]</scope>
</reference>
<protein>
    <submittedName>
        <fullName evidence="5">DgyrCDS9509</fullName>
    </submittedName>
</protein>
<comment type="similarity">
    <text evidence="1">Belongs to the methyltransferase superfamily. RsmH family.</text>
</comment>
<name>A0A7I8VZX0_9ANNE</name>
<evidence type="ECO:0000256" key="2">
    <source>
        <dbReference type="ARBA" id="ARBA00022603"/>
    </source>
</evidence>
<dbReference type="InterPro" id="IPR002903">
    <property type="entry name" value="RsmH"/>
</dbReference>
<dbReference type="EMBL" id="CAJFCJ010000013">
    <property type="protein sequence ID" value="CAD5120964.1"/>
    <property type="molecule type" value="Genomic_DNA"/>
</dbReference>
<dbReference type="GO" id="GO:0071424">
    <property type="term" value="F:rRNA (cytosine-N4-)-methyltransferase activity"/>
    <property type="evidence" value="ECO:0007669"/>
    <property type="project" value="TreeGrafter"/>
</dbReference>
<dbReference type="GO" id="GO:0070475">
    <property type="term" value="P:rRNA base methylation"/>
    <property type="evidence" value="ECO:0007669"/>
    <property type="project" value="TreeGrafter"/>
</dbReference>
<accession>A0A7I8VZX0</accession>
<dbReference type="InterPro" id="IPR029063">
    <property type="entry name" value="SAM-dependent_MTases_sf"/>
</dbReference>
<sequence>MLNTVRDILKPANNKVILDMTFGSGGHSLNLLKQAPEMRIIAADRDSLANSIALDCNNYMSNILPIKSKFSQLKYKLIANGVLPSSLDGVLIDCGVSSMQLDDAERGFSFIRDGPLNMSMDNPRKDKNEQIKGKKNASFVVNHLNEKTLSKIIRKYGEERHAKLIAKRIVENRLINSTLELADVISSAIPRGYGSRKELSIHPATRTFQAIRIYVNDELNELNSAIECAHLFLNEGCPCVAISFHSLEDRIVKRHFHSIDFNMKNNLSARQQMILSAGKAYTHSMKDIKNSVRKGWKPLSRKIFNPDMQEILANPRSRSAKLRAATKELL</sequence>
<dbReference type="PANTHER" id="PTHR11265">
    <property type="entry name" value="S-ADENOSYL-METHYLTRANSFERASE MRAW"/>
    <property type="match status" value="1"/>
</dbReference>
<evidence type="ECO:0000313" key="6">
    <source>
        <dbReference type="Proteomes" id="UP000549394"/>
    </source>
</evidence>
<evidence type="ECO:0000313" key="5">
    <source>
        <dbReference type="EMBL" id="CAD5120964.1"/>
    </source>
</evidence>
<dbReference type="Gene3D" id="1.10.150.170">
    <property type="entry name" value="Putative methyltransferase TM0872, insert domain"/>
    <property type="match status" value="1"/>
</dbReference>
<evidence type="ECO:0000256" key="3">
    <source>
        <dbReference type="ARBA" id="ARBA00022679"/>
    </source>
</evidence>
<keyword evidence="3" id="KW-0808">Transferase</keyword>
<proteinExistence type="inferred from homology"/>
<keyword evidence="4" id="KW-0949">S-adenosyl-L-methionine</keyword>
<dbReference type="Pfam" id="PF01795">
    <property type="entry name" value="Methyltransf_5"/>
    <property type="match status" value="1"/>
</dbReference>
<gene>
    <name evidence="5" type="ORF">DGYR_LOCUS8971</name>
</gene>
<dbReference type="PANTHER" id="PTHR11265:SF0">
    <property type="entry name" value="12S RRNA N4-METHYLCYTIDINE METHYLTRANSFERASE"/>
    <property type="match status" value="1"/>
</dbReference>
<evidence type="ECO:0000256" key="1">
    <source>
        <dbReference type="ARBA" id="ARBA00010396"/>
    </source>
</evidence>
<dbReference type="Gene3D" id="3.40.50.150">
    <property type="entry name" value="Vaccinia Virus protein VP39"/>
    <property type="match status" value="1"/>
</dbReference>
<dbReference type="PIRSF" id="PIRSF004486">
    <property type="entry name" value="MraW"/>
    <property type="match status" value="1"/>
</dbReference>
<dbReference type="SUPFAM" id="SSF53335">
    <property type="entry name" value="S-adenosyl-L-methionine-dependent methyltransferases"/>
    <property type="match status" value="1"/>
</dbReference>